<gene>
    <name evidence="2" type="ORF">AB5J49_35905</name>
</gene>
<organism evidence="2">
    <name type="scientific">Streptomyces sp. R28</name>
    <dbReference type="NCBI Taxonomy" id="3238628"/>
    <lineage>
        <taxon>Bacteria</taxon>
        <taxon>Bacillati</taxon>
        <taxon>Actinomycetota</taxon>
        <taxon>Actinomycetes</taxon>
        <taxon>Kitasatosporales</taxon>
        <taxon>Streptomycetaceae</taxon>
        <taxon>Streptomyces</taxon>
    </lineage>
</organism>
<evidence type="ECO:0000313" key="2">
    <source>
        <dbReference type="EMBL" id="XDQ38314.1"/>
    </source>
</evidence>
<protein>
    <submittedName>
        <fullName evidence="2">Uncharacterized protein</fullName>
    </submittedName>
</protein>
<sequence>MIHQSVTAGGGLDSAALSSSSPGPRRGLCAVVEDKLQRAFCSAQFGNDRPPFVHYGVPPRVLEAGGVIDPDDEANDLIVSVGGGIKSCRAAEQADARRGRGTTRRGGL</sequence>
<feature type="region of interest" description="Disordered" evidence="1">
    <location>
        <begin position="1"/>
        <end position="24"/>
    </location>
</feature>
<reference evidence="2" key="1">
    <citation type="submission" date="2024-07" db="EMBL/GenBank/DDBJ databases">
        <authorList>
            <person name="Yu S.T."/>
        </authorList>
    </citation>
    <scope>NUCLEOTIDE SEQUENCE</scope>
    <source>
        <strain evidence="2">R28</strain>
    </source>
</reference>
<name>A0AB39QB56_9ACTN</name>
<dbReference type="RefSeq" id="WP_369173012.1">
    <property type="nucleotide sequence ID" value="NZ_CP163439.1"/>
</dbReference>
<accession>A0AB39QB56</accession>
<dbReference type="EMBL" id="CP163439">
    <property type="protein sequence ID" value="XDQ38314.1"/>
    <property type="molecule type" value="Genomic_DNA"/>
</dbReference>
<proteinExistence type="predicted"/>
<dbReference type="AlphaFoldDB" id="A0AB39QB56"/>
<evidence type="ECO:0000256" key="1">
    <source>
        <dbReference type="SAM" id="MobiDB-lite"/>
    </source>
</evidence>
<feature type="compositionally biased region" description="Low complexity" evidence="1">
    <location>
        <begin position="13"/>
        <end position="24"/>
    </location>
</feature>